<dbReference type="Proteomes" id="UP000677803">
    <property type="component" value="Unassembled WGS sequence"/>
</dbReference>
<gene>
    <name evidence="2" type="ORF">MMEN_LOCUS14047</name>
</gene>
<accession>A0A8S4B862</accession>
<proteinExistence type="predicted"/>
<protein>
    <submittedName>
        <fullName evidence="2">(Atlantic silverside) hypothetical protein</fullName>
    </submittedName>
</protein>
<feature type="region of interest" description="Disordered" evidence="1">
    <location>
        <begin position="59"/>
        <end position="99"/>
    </location>
</feature>
<name>A0A8S4B862_9TELE</name>
<organism evidence="2 3">
    <name type="scientific">Menidia menidia</name>
    <name type="common">Atlantic silverside</name>
    <dbReference type="NCBI Taxonomy" id="238744"/>
    <lineage>
        <taxon>Eukaryota</taxon>
        <taxon>Metazoa</taxon>
        <taxon>Chordata</taxon>
        <taxon>Craniata</taxon>
        <taxon>Vertebrata</taxon>
        <taxon>Euteleostomi</taxon>
        <taxon>Actinopterygii</taxon>
        <taxon>Neopterygii</taxon>
        <taxon>Teleostei</taxon>
        <taxon>Neoteleostei</taxon>
        <taxon>Acanthomorphata</taxon>
        <taxon>Ovalentaria</taxon>
        <taxon>Atherinomorphae</taxon>
        <taxon>Atheriniformes</taxon>
        <taxon>Atherinopsidae</taxon>
        <taxon>Menidiinae</taxon>
        <taxon>Menidia</taxon>
    </lineage>
</organism>
<evidence type="ECO:0000313" key="2">
    <source>
        <dbReference type="EMBL" id="CAG5945146.1"/>
    </source>
</evidence>
<sequence length="99" mass="10784">MRRLRSRKCALRKDGGCEFTWEEAITDAHGCLKVNLIHLGSILVTSVLMVRVRRLRDRGSAPRACPTTETSRDLAKAQSSAPPSFSGEKRSGAMSGALV</sequence>
<reference evidence="2" key="1">
    <citation type="submission" date="2021-05" db="EMBL/GenBank/DDBJ databases">
        <authorList>
            <person name="Tigano A."/>
        </authorList>
    </citation>
    <scope>NUCLEOTIDE SEQUENCE</scope>
</reference>
<dbReference type="AlphaFoldDB" id="A0A8S4B862"/>
<dbReference type="EMBL" id="CAJRST010017779">
    <property type="protein sequence ID" value="CAG5945146.1"/>
    <property type="molecule type" value="Genomic_DNA"/>
</dbReference>
<evidence type="ECO:0000313" key="3">
    <source>
        <dbReference type="Proteomes" id="UP000677803"/>
    </source>
</evidence>
<comment type="caution">
    <text evidence="2">The sequence shown here is derived from an EMBL/GenBank/DDBJ whole genome shotgun (WGS) entry which is preliminary data.</text>
</comment>
<evidence type="ECO:0000256" key="1">
    <source>
        <dbReference type="SAM" id="MobiDB-lite"/>
    </source>
</evidence>
<feature type="non-terminal residue" evidence="2">
    <location>
        <position position="1"/>
    </location>
</feature>
<keyword evidence="3" id="KW-1185">Reference proteome</keyword>